<comment type="caution">
    <text evidence="1">The sequence shown here is derived from an EMBL/GenBank/DDBJ whole genome shotgun (WGS) entry which is preliminary data.</text>
</comment>
<protein>
    <submittedName>
        <fullName evidence="1">Uncharacterized protein</fullName>
    </submittedName>
</protein>
<evidence type="ECO:0000313" key="2">
    <source>
        <dbReference type="Proteomes" id="UP000035760"/>
    </source>
</evidence>
<reference evidence="1" key="1">
    <citation type="submission" date="2013-07" db="EMBL/GenBank/DDBJ databases">
        <authorList>
            <person name="McIlroy S."/>
        </authorList>
    </citation>
    <scope>NUCLEOTIDE SEQUENCE [LARGE SCALE GENOMIC DNA]</scope>
    <source>
        <strain evidence="1">Run_A_D11</strain>
    </source>
</reference>
<organism evidence="1 2">
    <name type="scientific">Candidatus Competibacter denitrificans Run_A_D11</name>
    <dbReference type="NCBI Taxonomy" id="1400863"/>
    <lineage>
        <taxon>Bacteria</taxon>
        <taxon>Pseudomonadati</taxon>
        <taxon>Pseudomonadota</taxon>
        <taxon>Gammaproteobacteria</taxon>
        <taxon>Candidatus Competibacteraceae</taxon>
        <taxon>Candidatus Competibacter</taxon>
    </lineage>
</organism>
<proteinExistence type="predicted"/>
<dbReference type="AlphaFoldDB" id="W6M5C3"/>
<evidence type="ECO:0000313" key="1">
    <source>
        <dbReference type="EMBL" id="CDI02947.1"/>
    </source>
</evidence>
<name>W6M5C3_9GAMM</name>
<dbReference type="Proteomes" id="UP000035760">
    <property type="component" value="Unassembled WGS sequence"/>
</dbReference>
<reference evidence="1" key="2">
    <citation type="submission" date="2014-03" db="EMBL/GenBank/DDBJ databases">
        <title>Candidatus Competibacter-lineage genomes retrieved from metagenomes reveal functional metabolic diversity.</title>
        <authorList>
            <person name="McIlroy S.J."/>
            <person name="Albertsen M."/>
            <person name="Andresen E.K."/>
            <person name="Saunders A.M."/>
            <person name="Kristiansen R."/>
            <person name="Stokholm-Bjerregaard M."/>
            <person name="Nielsen K.L."/>
            <person name="Nielsen P.H."/>
        </authorList>
    </citation>
    <scope>NUCLEOTIDE SEQUENCE</scope>
    <source>
        <strain evidence="1">Run_A_D11</strain>
    </source>
</reference>
<sequence length="25" mass="2882">MRHGRNLVTGRLAPFLGYRLDLRGL</sequence>
<keyword evidence="2" id="KW-1185">Reference proteome</keyword>
<gene>
    <name evidence="1" type="ORF">BN873_360041</name>
</gene>
<accession>W6M5C3</accession>
<dbReference type="EMBL" id="CBTJ020000043">
    <property type="protein sequence ID" value="CDI02947.1"/>
    <property type="molecule type" value="Genomic_DNA"/>
</dbReference>